<comment type="similarity">
    <text evidence="1 2">Belongs to the phD/YefM antitoxin family.</text>
</comment>
<dbReference type="EMBL" id="PSYR01000001">
    <property type="protein sequence ID" value="RCN59375.1"/>
    <property type="molecule type" value="Genomic_DNA"/>
</dbReference>
<accession>A0A1C2G349</accession>
<organism evidence="3 4">
    <name type="scientific">Acidiferrobacter thiooxydans</name>
    <dbReference type="NCBI Taxonomy" id="163359"/>
    <lineage>
        <taxon>Bacteria</taxon>
        <taxon>Pseudomonadati</taxon>
        <taxon>Pseudomonadota</taxon>
        <taxon>Gammaproteobacteria</taxon>
        <taxon>Acidiferrobacterales</taxon>
        <taxon>Acidiferrobacteraceae</taxon>
        <taxon>Acidiferrobacter</taxon>
    </lineage>
</organism>
<evidence type="ECO:0000313" key="3">
    <source>
        <dbReference type="EMBL" id="RCN59375.1"/>
    </source>
</evidence>
<dbReference type="OrthoDB" id="9800503at2"/>
<dbReference type="NCBIfam" id="TIGR01552">
    <property type="entry name" value="phd_fam"/>
    <property type="match status" value="1"/>
</dbReference>
<comment type="caution">
    <text evidence="3">The sequence shown here is derived from an EMBL/GenBank/DDBJ whole genome shotgun (WGS) entry which is preliminary data.</text>
</comment>
<protein>
    <recommendedName>
        <fullName evidence="2">Antitoxin</fullName>
    </recommendedName>
</protein>
<dbReference type="InterPro" id="IPR006442">
    <property type="entry name" value="Antitoxin_Phd/YefM"/>
</dbReference>
<reference evidence="3 4" key="1">
    <citation type="submission" date="2018-02" db="EMBL/GenBank/DDBJ databases">
        <title>Insights into the biology of acidophilic members of the Acidiferrobacteraceae family derived from comparative genomic analyses.</title>
        <authorList>
            <person name="Issotta F."/>
            <person name="Thyssen C."/>
            <person name="Mena C."/>
            <person name="Moya A."/>
            <person name="Bellenberg S."/>
            <person name="Sproer C."/>
            <person name="Covarrubias P.C."/>
            <person name="Sand W."/>
            <person name="Quatrini R."/>
            <person name="Vera M."/>
        </authorList>
    </citation>
    <scope>NUCLEOTIDE SEQUENCE [LARGE SCALE GENOMIC DNA]</scope>
    <source>
        <strain evidence="4">m-1</strain>
    </source>
</reference>
<dbReference type="InterPro" id="IPR036165">
    <property type="entry name" value="YefM-like_sf"/>
</dbReference>
<evidence type="ECO:0000256" key="2">
    <source>
        <dbReference type="RuleBase" id="RU362080"/>
    </source>
</evidence>
<dbReference type="Pfam" id="PF02604">
    <property type="entry name" value="PhdYeFM_antitox"/>
    <property type="match status" value="1"/>
</dbReference>
<dbReference type="STRING" id="163359.A9R16_09305"/>
<sequence>MDKFISAADANRQFSTLLREVREGRQYVVTSHGKPIARLIPVNKDDDVAMRGRAALLSRLEGQPLSDAGRWTREELYEDDR</sequence>
<evidence type="ECO:0000313" key="4">
    <source>
        <dbReference type="Proteomes" id="UP000253250"/>
    </source>
</evidence>
<dbReference type="Gene3D" id="3.40.1620.10">
    <property type="entry name" value="YefM-like domain"/>
    <property type="match status" value="1"/>
</dbReference>
<gene>
    <name evidence="3" type="ORF">C4900_06675</name>
</gene>
<keyword evidence="4" id="KW-1185">Reference proteome</keyword>
<evidence type="ECO:0000256" key="1">
    <source>
        <dbReference type="ARBA" id="ARBA00009981"/>
    </source>
</evidence>
<dbReference type="RefSeq" id="WP_065969325.1">
    <property type="nucleotide sequence ID" value="NZ_CP080624.1"/>
</dbReference>
<dbReference type="AlphaFoldDB" id="A0A1C2G349"/>
<comment type="function">
    <text evidence="2">Antitoxin component of a type II toxin-antitoxin (TA) system.</text>
</comment>
<proteinExistence type="inferred from homology"/>
<dbReference type="Proteomes" id="UP000253250">
    <property type="component" value="Unassembled WGS sequence"/>
</dbReference>
<name>A0A1C2G349_9GAMM</name>
<dbReference type="SUPFAM" id="SSF143120">
    <property type="entry name" value="YefM-like"/>
    <property type="match status" value="1"/>
</dbReference>